<evidence type="ECO:0000259" key="2">
    <source>
        <dbReference type="Pfam" id="PF02811"/>
    </source>
</evidence>
<dbReference type="InterPro" id="IPR052018">
    <property type="entry name" value="PHP_domain"/>
</dbReference>
<dbReference type="CDD" id="cd07432">
    <property type="entry name" value="PHP_HisPPase"/>
    <property type="match status" value="1"/>
</dbReference>
<organism evidence="3 4">
    <name type="scientific">Tectimicrobiota bacterium</name>
    <dbReference type="NCBI Taxonomy" id="2528274"/>
    <lineage>
        <taxon>Bacteria</taxon>
        <taxon>Pseudomonadati</taxon>
        <taxon>Nitrospinota/Tectimicrobiota group</taxon>
        <taxon>Candidatus Tectimicrobiota</taxon>
    </lineage>
</organism>
<keyword evidence="1" id="KW-1133">Transmembrane helix</keyword>
<name>A0A932CPB6_UNCTE</name>
<feature type="domain" description="PHP" evidence="2">
    <location>
        <begin position="61"/>
        <end position="120"/>
    </location>
</feature>
<protein>
    <submittedName>
        <fullName evidence="3">PHP domain-containing protein</fullName>
    </submittedName>
</protein>
<keyword evidence="1" id="KW-0472">Membrane</keyword>
<sequence length="412" mass="46067">METQASYRTISPQGIIGILLAAILSTSSCILLPTFTGRPVDPGDRRAPFNDGYRDFKGVIHCHSKYSHDSDGSKEEIIQAARKTGMRFLIMTDHPSSKAIPYGIKGWRKGVLFLVGAELSQGGWGMLALDIHQHIPEDQPTQPLVEEIQRQGGLAFVGHMEDVKSWRFQGYDGLEIYNVHANLSDGNRFLMTLKGLLLPPHLFYALSVSRPSENLARWDRLARERRVVGIAGNDAHANVKLLFGVAGTVGTYEQVFKIVSTHVLARELNRESLKEALRQGHSYISMDVFGDGTGFQFLARDGRQQVIMGDEIEWSPRLELNVYSPGRGKIKLFRSGQLVRQVKGYLLDYLVPEPGVYRAEVYRRGKFWLCSNPIYVRQPSTNGSPPQAVLETHTAPPVTSPSLPGSYRNFLF</sequence>
<gene>
    <name evidence="3" type="ORF">HYY20_05440</name>
</gene>
<dbReference type="GO" id="GO:0035312">
    <property type="term" value="F:5'-3' DNA exonuclease activity"/>
    <property type="evidence" value="ECO:0007669"/>
    <property type="project" value="TreeGrafter"/>
</dbReference>
<dbReference type="GO" id="GO:0004534">
    <property type="term" value="F:5'-3' RNA exonuclease activity"/>
    <property type="evidence" value="ECO:0007669"/>
    <property type="project" value="TreeGrafter"/>
</dbReference>
<dbReference type="SUPFAM" id="SSF89550">
    <property type="entry name" value="PHP domain-like"/>
    <property type="match status" value="1"/>
</dbReference>
<comment type="caution">
    <text evidence="3">The sequence shown here is derived from an EMBL/GenBank/DDBJ whole genome shotgun (WGS) entry which is preliminary data.</text>
</comment>
<evidence type="ECO:0000256" key="1">
    <source>
        <dbReference type="SAM" id="Phobius"/>
    </source>
</evidence>
<dbReference type="Proteomes" id="UP000769766">
    <property type="component" value="Unassembled WGS sequence"/>
</dbReference>
<dbReference type="PANTHER" id="PTHR42924:SF3">
    <property type="entry name" value="POLYMERASE_HISTIDINOL PHOSPHATASE N-TERMINAL DOMAIN-CONTAINING PROTEIN"/>
    <property type="match status" value="1"/>
</dbReference>
<reference evidence="3" key="1">
    <citation type="submission" date="2020-07" db="EMBL/GenBank/DDBJ databases">
        <title>Huge and variable diversity of episymbiotic CPR bacteria and DPANN archaea in groundwater ecosystems.</title>
        <authorList>
            <person name="He C.Y."/>
            <person name="Keren R."/>
            <person name="Whittaker M."/>
            <person name="Farag I.F."/>
            <person name="Doudna J."/>
            <person name="Cate J.H.D."/>
            <person name="Banfield J.F."/>
        </authorList>
    </citation>
    <scope>NUCLEOTIDE SEQUENCE</scope>
    <source>
        <strain evidence="3">NC_groundwater_672_Ag_B-0.1um_62_36</strain>
    </source>
</reference>
<proteinExistence type="predicted"/>
<dbReference type="AlphaFoldDB" id="A0A932CPB6"/>
<evidence type="ECO:0000313" key="3">
    <source>
        <dbReference type="EMBL" id="MBI2876307.1"/>
    </source>
</evidence>
<dbReference type="PANTHER" id="PTHR42924">
    <property type="entry name" value="EXONUCLEASE"/>
    <property type="match status" value="1"/>
</dbReference>
<dbReference type="Pfam" id="PF02811">
    <property type="entry name" value="PHP"/>
    <property type="match status" value="1"/>
</dbReference>
<evidence type="ECO:0000313" key="4">
    <source>
        <dbReference type="Proteomes" id="UP000769766"/>
    </source>
</evidence>
<feature type="transmembrane region" description="Helical" evidence="1">
    <location>
        <begin position="15"/>
        <end position="36"/>
    </location>
</feature>
<dbReference type="InterPro" id="IPR004013">
    <property type="entry name" value="PHP_dom"/>
</dbReference>
<dbReference type="EMBL" id="JACPRF010000168">
    <property type="protein sequence ID" value="MBI2876307.1"/>
    <property type="molecule type" value="Genomic_DNA"/>
</dbReference>
<accession>A0A932CPB6</accession>
<dbReference type="Gene3D" id="3.20.20.140">
    <property type="entry name" value="Metal-dependent hydrolases"/>
    <property type="match status" value="1"/>
</dbReference>
<keyword evidence="1" id="KW-0812">Transmembrane</keyword>
<dbReference type="InterPro" id="IPR016195">
    <property type="entry name" value="Pol/histidinol_Pase-like"/>
</dbReference>